<reference evidence="1 2" key="1">
    <citation type="journal article" date="2019" name="Commun. Biol.">
        <title>The bagworm genome reveals a unique fibroin gene that provides high tensile strength.</title>
        <authorList>
            <person name="Kono N."/>
            <person name="Nakamura H."/>
            <person name="Ohtoshi R."/>
            <person name="Tomita M."/>
            <person name="Numata K."/>
            <person name="Arakawa K."/>
        </authorList>
    </citation>
    <scope>NUCLEOTIDE SEQUENCE [LARGE SCALE GENOMIC DNA]</scope>
</reference>
<keyword evidence="2" id="KW-1185">Reference proteome</keyword>
<sequence>MYGESRMVSFRITRSEKLAGNGIRATKRFLATRAAPAAEPAGGGKDATARLTLRVAGRAADTTRGRQTGLIGFMPSFSVDDRARVGAVGVASPMI</sequence>
<name>A0A4C1ZMC6_EUMVA</name>
<comment type="caution">
    <text evidence="1">The sequence shown here is derived from an EMBL/GenBank/DDBJ whole genome shotgun (WGS) entry which is preliminary data.</text>
</comment>
<dbReference type="Proteomes" id="UP000299102">
    <property type="component" value="Unassembled WGS sequence"/>
</dbReference>
<accession>A0A4C1ZMC6</accession>
<protein>
    <submittedName>
        <fullName evidence="1">Uncharacterized protein</fullName>
    </submittedName>
</protein>
<dbReference type="EMBL" id="BGZK01001902">
    <property type="protein sequence ID" value="GBP88049.1"/>
    <property type="molecule type" value="Genomic_DNA"/>
</dbReference>
<organism evidence="1 2">
    <name type="scientific">Eumeta variegata</name>
    <name type="common">Bagworm moth</name>
    <name type="synonym">Eumeta japonica</name>
    <dbReference type="NCBI Taxonomy" id="151549"/>
    <lineage>
        <taxon>Eukaryota</taxon>
        <taxon>Metazoa</taxon>
        <taxon>Ecdysozoa</taxon>
        <taxon>Arthropoda</taxon>
        <taxon>Hexapoda</taxon>
        <taxon>Insecta</taxon>
        <taxon>Pterygota</taxon>
        <taxon>Neoptera</taxon>
        <taxon>Endopterygota</taxon>
        <taxon>Lepidoptera</taxon>
        <taxon>Glossata</taxon>
        <taxon>Ditrysia</taxon>
        <taxon>Tineoidea</taxon>
        <taxon>Psychidae</taxon>
        <taxon>Oiketicinae</taxon>
        <taxon>Eumeta</taxon>
    </lineage>
</organism>
<evidence type="ECO:0000313" key="1">
    <source>
        <dbReference type="EMBL" id="GBP88049.1"/>
    </source>
</evidence>
<evidence type="ECO:0000313" key="2">
    <source>
        <dbReference type="Proteomes" id="UP000299102"/>
    </source>
</evidence>
<dbReference type="AlphaFoldDB" id="A0A4C1ZMC6"/>
<gene>
    <name evidence="1" type="ORF">EVAR_60061_1</name>
</gene>
<proteinExistence type="predicted"/>